<dbReference type="EMBL" id="CAJVPP010008767">
    <property type="protein sequence ID" value="CAG8699641.1"/>
    <property type="molecule type" value="Genomic_DNA"/>
</dbReference>
<sequence>MEPFKSIKSMTLSRTSIPNELLIMIFKCLLYQTSFEFMDSIRLCCKTWNDLINLVLIEEVGYKINKQMNIECASASYDSLQGTFVILIRDDKFEQLIGLFPSAGDVRCENLNVRLHYDNGAHVFVFNFGFVRYWKEKLSEGRSITRNENHWRYKNCTCDYLDMNNPDSLVIKMTKLTIPLKIMYRTFDSLDGNSGSPSVYNRFV</sequence>
<evidence type="ECO:0000313" key="1">
    <source>
        <dbReference type="EMBL" id="CAG8699641.1"/>
    </source>
</evidence>
<name>A0A9N9N395_FUNMO</name>
<protein>
    <submittedName>
        <fullName evidence="1">15579_t:CDS:1</fullName>
    </submittedName>
</protein>
<reference evidence="1" key="1">
    <citation type="submission" date="2021-06" db="EMBL/GenBank/DDBJ databases">
        <authorList>
            <person name="Kallberg Y."/>
            <person name="Tangrot J."/>
            <person name="Rosling A."/>
        </authorList>
    </citation>
    <scope>NUCLEOTIDE SEQUENCE</scope>
    <source>
        <strain evidence="1">87-6 pot B 2015</strain>
    </source>
</reference>
<organism evidence="1 2">
    <name type="scientific">Funneliformis mosseae</name>
    <name type="common">Endomycorrhizal fungus</name>
    <name type="synonym">Glomus mosseae</name>
    <dbReference type="NCBI Taxonomy" id="27381"/>
    <lineage>
        <taxon>Eukaryota</taxon>
        <taxon>Fungi</taxon>
        <taxon>Fungi incertae sedis</taxon>
        <taxon>Mucoromycota</taxon>
        <taxon>Glomeromycotina</taxon>
        <taxon>Glomeromycetes</taxon>
        <taxon>Glomerales</taxon>
        <taxon>Glomeraceae</taxon>
        <taxon>Funneliformis</taxon>
    </lineage>
</organism>
<keyword evidence="2" id="KW-1185">Reference proteome</keyword>
<accession>A0A9N9N395</accession>
<evidence type="ECO:0000313" key="2">
    <source>
        <dbReference type="Proteomes" id="UP000789375"/>
    </source>
</evidence>
<proteinExistence type="predicted"/>
<dbReference type="AlphaFoldDB" id="A0A9N9N395"/>
<dbReference type="Proteomes" id="UP000789375">
    <property type="component" value="Unassembled WGS sequence"/>
</dbReference>
<comment type="caution">
    <text evidence="1">The sequence shown here is derived from an EMBL/GenBank/DDBJ whole genome shotgun (WGS) entry which is preliminary data.</text>
</comment>
<gene>
    <name evidence="1" type="ORF">FMOSSE_LOCUS13761</name>
</gene>